<gene>
    <name evidence="2" type="ORF">JI746_20110</name>
</gene>
<dbReference type="Gene3D" id="3.30.700.10">
    <property type="entry name" value="Glycoprotein, Type 4 Pilin"/>
    <property type="match status" value="1"/>
</dbReference>
<proteinExistence type="predicted"/>
<dbReference type="RefSeq" id="WP_201692051.1">
    <property type="nucleotide sequence ID" value="NZ_JAEQND010000011.1"/>
</dbReference>
<keyword evidence="3" id="KW-1185">Reference proteome</keyword>
<protein>
    <submittedName>
        <fullName evidence="2">Prepilin-type N-terminal cleavage/methylation domain-containing protein</fullName>
    </submittedName>
</protein>
<sequence length="158" mass="16750">MPTSAPGNRPRRAFAWMRRRAAGFTLLELLVVVSIIAIASAGVAFALRDAGGDPLDRDAQRLAALLESARARSRLSGQPVRWVAGEDGFRFEGLPAQTLPEQWLARDTQVAGRGVLVLGPEPVIGPQAVVLTSAGHPDRALRVATDGLRPFTVGPATP</sequence>
<evidence type="ECO:0000313" key="2">
    <source>
        <dbReference type="EMBL" id="MBL0427428.1"/>
    </source>
</evidence>
<reference evidence="2 3" key="1">
    <citation type="journal article" date="2017" name="Int. J. Syst. Evol. Microbiol.">
        <title>Ramlibacter alkalitolerans sp. nov., alkali-tolerant bacterium isolated from soil of ginseng.</title>
        <authorList>
            <person name="Lee D.H."/>
            <person name="Cha C.J."/>
        </authorList>
    </citation>
    <scope>NUCLEOTIDE SEQUENCE [LARGE SCALE GENOMIC DNA]</scope>
    <source>
        <strain evidence="2 3">KACC 19305</strain>
    </source>
</reference>
<keyword evidence="1" id="KW-0472">Membrane</keyword>
<name>A0ABS1JT76_9BURK</name>
<comment type="caution">
    <text evidence="2">The sequence shown here is derived from an EMBL/GenBank/DDBJ whole genome shotgun (WGS) entry which is preliminary data.</text>
</comment>
<accession>A0ABS1JT76</accession>
<dbReference type="PROSITE" id="PS00409">
    <property type="entry name" value="PROKAR_NTER_METHYL"/>
    <property type="match status" value="1"/>
</dbReference>
<dbReference type="EMBL" id="JAEQND010000011">
    <property type="protein sequence ID" value="MBL0427428.1"/>
    <property type="molecule type" value="Genomic_DNA"/>
</dbReference>
<keyword evidence="1" id="KW-1133">Transmembrane helix</keyword>
<dbReference type="NCBIfam" id="TIGR02532">
    <property type="entry name" value="IV_pilin_GFxxxE"/>
    <property type="match status" value="1"/>
</dbReference>
<dbReference type="Proteomes" id="UP000622707">
    <property type="component" value="Unassembled WGS sequence"/>
</dbReference>
<feature type="transmembrane region" description="Helical" evidence="1">
    <location>
        <begin position="21"/>
        <end position="47"/>
    </location>
</feature>
<evidence type="ECO:0000313" key="3">
    <source>
        <dbReference type="Proteomes" id="UP000622707"/>
    </source>
</evidence>
<dbReference type="Pfam" id="PF07963">
    <property type="entry name" value="N_methyl"/>
    <property type="match status" value="1"/>
</dbReference>
<organism evidence="2 3">
    <name type="scientific">Ramlibacter alkalitolerans</name>
    <dbReference type="NCBI Taxonomy" id="2039631"/>
    <lineage>
        <taxon>Bacteria</taxon>
        <taxon>Pseudomonadati</taxon>
        <taxon>Pseudomonadota</taxon>
        <taxon>Betaproteobacteria</taxon>
        <taxon>Burkholderiales</taxon>
        <taxon>Comamonadaceae</taxon>
        <taxon>Ramlibacter</taxon>
    </lineage>
</organism>
<evidence type="ECO:0000256" key="1">
    <source>
        <dbReference type="SAM" id="Phobius"/>
    </source>
</evidence>
<dbReference type="InterPro" id="IPR045584">
    <property type="entry name" value="Pilin-like"/>
</dbReference>
<keyword evidence="1" id="KW-0812">Transmembrane</keyword>
<dbReference type="SUPFAM" id="SSF54523">
    <property type="entry name" value="Pili subunits"/>
    <property type="match status" value="1"/>
</dbReference>
<dbReference type="InterPro" id="IPR012902">
    <property type="entry name" value="N_methyl_site"/>
</dbReference>